<dbReference type="GO" id="GO:0009898">
    <property type="term" value="C:cytoplasmic side of plasma membrane"/>
    <property type="evidence" value="ECO:0007669"/>
    <property type="project" value="UniProtKB-UniRule"/>
</dbReference>
<dbReference type="InterPro" id="IPR043129">
    <property type="entry name" value="ATPase_NBD"/>
</dbReference>
<comment type="similarity">
    <text evidence="5 6">Belongs to the FtsA/MreB family.</text>
</comment>
<dbReference type="PANTHER" id="PTHR32432:SF4">
    <property type="entry name" value="CELL DIVISION PROTEIN FTSA"/>
    <property type="match status" value="1"/>
</dbReference>
<evidence type="ECO:0000313" key="9">
    <source>
        <dbReference type="Proteomes" id="UP000034956"/>
    </source>
</evidence>
<dbReference type="AlphaFoldDB" id="A0A0G1WN15"/>
<dbReference type="PIRSF" id="PIRSF003101">
    <property type="entry name" value="FtsA"/>
    <property type="match status" value="1"/>
</dbReference>
<protein>
    <recommendedName>
        <fullName evidence="5 6">Cell division protein FtsA</fullName>
    </recommendedName>
</protein>
<evidence type="ECO:0000313" key="8">
    <source>
        <dbReference type="EMBL" id="KKU91738.1"/>
    </source>
</evidence>
<evidence type="ECO:0000256" key="6">
    <source>
        <dbReference type="PIRNR" id="PIRNR003101"/>
    </source>
</evidence>
<dbReference type="PANTHER" id="PTHR32432">
    <property type="entry name" value="CELL DIVISION PROTEIN FTSA-RELATED"/>
    <property type="match status" value="1"/>
</dbReference>
<evidence type="ECO:0000256" key="3">
    <source>
        <dbReference type="ARBA" id="ARBA00023136"/>
    </source>
</evidence>
<dbReference type="EMBL" id="LCPF01000001">
    <property type="protein sequence ID" value="KKU91738.1"/>
    <property type="molecule type" value="Genomic_DNA"/>
</dbReference>
<evidence type="ECO:0000256" key="4">
    <source>
        <dbReference type="ARBA" id="ARBA00023306"/>
    </source>
</evidence>
<dbReference type="InterPro" id="IPR003494">
    <property type="entry name" value="SHS2_FtsA"/>
</dbReference>
<dbReference type="InterPro" id="IPR050696">
    <property type="entry name" value="FtsA/MreB"/>
</dbReference>
<proteinExistence type="inferred from homology"/>
<comment type="caution">
    <text evidence="8">The sequence shown here is derived from an EMBL/GenBank/DDBJ whole genome shotgun (WGS) entry which is preliminary data.</text>
</comment>
<dbReference type="SUPFAM" id="SSF53067">
    <property type="entry name" value="Actin-like ATPase domain"/>
    <property type="match status" value="2"/>
</dbReference>
<accession>A0A0G1WN15</accession>
<comment type="function">
    <text evidence="5 6">Cell division protein that is involved in the assembly of the Z ring. May serve as a membrane anchor for the Z ring.</text>
</comment>
<gene>
    <name evidence="5" type="primary">ftsA</name>
    <name evidence="8" type="ORF">UY23_C0001G0344</name>
</gene>
<dbReference type="InterPro" id="IPR020823">
    <property type="entry name" value="Cell_div_FtsA"/>
</dbReference>
<feature type="domain" description="SHS2" evidence="7">
    <location>
        <begin position="5"/>
        <end position="193"/>
    </location>
</feature>
<dbReference type="PATRIC" id="fig|1618660.3.peg.353"/>
<organism evidence="8 9">
    <name type="scientific">Candidatus Jorgensenbacteria bacterium GW2011_GWA1_48_11</name>
    <dbReference type="NCBI Taxonomy" id="1618660"/>
    <lineage>
        <taxon>Bacteria</taxon>
        <taxon>Candidatus Joergenseniibacteriota</taxon>
    </lineage>
</organism>
<reference evidence="8 9" key="1">
    <citation type="journal article" date="2015" name="Nature">
        <title>rRNA introns, odd ribosomes, and small enigmatic genomes across a large radiation of phyla.</title>
        <authorList>
            <person name="Brown C.T."/>
            <person name="Hug L.A."/>
            <person name="Thomas B.C."/>
            <person name="Sharon I."/>
            <person name="Castelle C.J."/>
            <person name="Singh A."/>
            <person name="Wilkins M.J."/>
            <person name="Williams K.H."/>
            <person name="Banfield J.F."/>
        </authorList>
    </citation>
    <scope>NUCLEOTIDE SEQUENCE [LARGE SCALE GENOMIC DNA]</scope>
</reference>
<dbReference type="CDD" id="cd24048">
    <property type="entry name" value="ASKHA_NBD_FtsA"/>
    <property type="match status" value="1"/>
</dbReference>
<evidence type="ECO:0000256" key="2">
    <source>
        <dbReference type="ARBA" id="ARBA00022618"/>
    </source>
</evidence>
<dbReference type="HAMAP" id="MF_02033">
    <property type="entry name" value="FtsA"/>
    <property type="match status" value="1"/>
</dbReference>
<dbReference type="Pfam" id="PF02491">
    <property type="entry name" value="SHS2_FTSA"/>
    <property type="match status" value="1"/>
</dbReference>
<dbReference type="GO" id="GO:0043093">
    <property type="term" value="P:FtsZ-dependent cytokinesis"/>
    <property type="evidence" value="ECO:0007669"/>
    <property type="project" value="UniProtKB-UniRule"/>
</dbReference>
<sequence length="407" mass="44342">MANIITGLDIGSAQIKGIVTEVQKNGKLSVLAVVKQPSSGIRRGALVDQEDFTIAMRDLIADLQKISRQATRNIFINVQSEHIKVRNSRGMTAVARADREIQQDDVDKAVSNARAGKAQLNFMVLHNIIREFFVDDVGDIHDPMGMTGSRLEVSTLIVEAFTPQVDILLKSLQKAGGEIGGLIFNPLAAGRSVLTKRQRDLGTLMIDFGFGTTSFVAYEEGKVLHAKTLPIGSGLVTNDIAIGLKLPIDAAEKLKLMHGFALAKEVSRKETVRLNEFDPANKSEIAQRFLAEIIEVRLAELLELVNNELKTLGRNVQFPGGVVVTGGGVKMAGLPELTRQELKLAVQIGYPNLEFFEILNPAHKEMLDDPEMATVTGLALWGHEQGGRPTLGLGPQGIKNFFKNLLP</sequence>
<dbReference type="SMART" id="SM00842">
    <property type="entry name" value="FtsA"/>
    <property type="match status" value="1"/>
</dbReference>
<keyword evidence="3 5" id="KW-0472">Membrane</keyword>
<dbReference type="Proteomes" id="UP000034956">
    <property type="component" value="Unassembled WGS sequence"/>
</dbReference>
<comment type="subcellular location">
    <subcellularLocation>
        <location evidence="5">Cell membrane</location>
        <topology evidence="5">Peripheral membrane protein</topology>
        <orientation evidence="5">Cytoplasmic side</orientation>
    </subcellularLocation>
    <text evidence="5">Localizes to the Z ring in an FtsZ-dependent manner. Targeted to the membrane through a conserved C-terminal amphipathic helix.</text>
</comment>
<keyword evidence="2 5" id="KW-0132">Cell division</keyword>
<dbReference type="GO" id="GO:0032153">
    <property type="term" value="C:cell division site"/>
    <property type="evidence" value="ECO:0007669"/>
    <property type="project" value="UniProtKB-UniRule"/>
</dbReference>
<dbReference type="NCBIfam" id="TIGR01174">
    <property type="entry name" value="ftsA"/>
    <property type="match status" value="1"/>
</dbReference>
<evidence type="ECO:0000256" key="5">
    <source>
        <dbReference type="HAMAP-Rule" id="MF_02033"/>
    </source>
</evidence>
<dbReference type="Pfam" id="PF14450">
    <property type="entry name" value="FtsA"/>
    <property type="match status" value="1"/>
</dbReference>
<comment type="subunit">
    <text evidence="5">Self-interacts. Interacts with FtsZ.</text>
</comment>
<keyword evidence="1 5" id="KW-1003">Cell membrane</keyword>
<name>A0A0G1WN15_9BACT</name>
<dbReference type="Gene3D" id="3.30.420.40">
    <property type="match status" value="2"/>
</dbReference>
<evidence type="ECO:0000256" key="1">
    <source>
        <dbReference type="ARBA" id="ARBA00022475"/>
    </source>
</evidence>
<evidence type="ECO:0000259" key="7">
    <source>
        <dbReference type="SMART" id="SM00842"/>
    </source>
</evidence>
<keyword evidence="4 5" id="KW-0131">Cell cycle</keyword>